<feature type="region of interest" description="Disordered" evidence="12">
    <location>
        <begin position="73"/>
        <end position="95"/>
    </location>
</feature>
<dbReference type="InterPro" id="IPR036397">
    <property type="entry name" value="RNaseH_sf"/>
</dbReference>
<sequence>MSPPNDIPAGLRRLLDDEGAEVAATRPIDHGTQYDLVRDGETAKLNVYRTGKVSAGGRASRLIEVLEGWRTGEGGVGGRSRKPAAGPRPALDGTPRLGIDEAGKGDFFGPLVVAGVRVTGGEMAAELREIGVRDSKTVGVLGARPMAERILEATGPENVRVVVLGPEEYETRRRAAGNVNDLLGEVDAGIIHELEDEVEVIVVDQYAKSARARLAPAVPPGVRLEVRPRAEDDAAVAAASILARARQLEEVDRLSETVGFRLPLGATHVIDAGRRVVRELGEDGLAKVAKVHFATTKRVIGEDGGTA</sequence>
<keyword evidence="6 10" id="KW-0540">Nuclease</keyword>
<dbReference type="InterPro" id="IPR012337">
    <property type="entry name" value="RNaseH-like_sf"/>
</dbReference>
<evidence type="ECO:0000313" key="14">
    <source>
        <dbReference type="EMBL" id="CAA9395599.1"/>
    </source>
</evidence>
<accession>A0A6J4NRY3</accession>
<reference evidence="14" key="1">
    <citation type="submission" date="2020-02" db="EMBL/GenBank/DDBJ databases">
        <authorList>
            <person name="Meier V. D."/>
        </authorList>
    </citation>
    <scope>NUCLEOTIDE SEQUENCE</scope>
    <source>
        <strain evidence="14">AVDCRST_MAG03</strain>
    </source>
</reference>
<comment type="subcellular location">
    <subcellularLocation>
        <location evidence="3">Cytoplasm</location>
    </subcellularLocation>
</comment>
<evidence type="ECO:0000256" key="6">
    <source>
        <dbReference type="ARBA" id="ARBA00022722"/>
    </source>
</evidence>
<dbReference type="GO" id="GO:0003723">
    <property type="term" value="F:RNA binding"/>
    <property type="evidence" value="ECO:0007669"/>
    <property type="project" value="UniProtKB-UniRule"/>
</dbReference>
<dbReference type="GO" id="GO:0043137">
    <property type="term" value="P:DNA replication, removal of RNA primer"/>
    <property type="evidence" value="ECO:0007669"/>
    <property type="project" value="TreeGrafter"/>
</dbReference>
<comment type="function">
    <text evidence="2 11">Endonuclease that specifically degrades the RNA of RNA-DNA hybrids.</text>
</comment>
<dbReference type="PANTHER" id="PTHR10954">
    <property type="entry name" value="RIBONUCLEASE H2 SUBUNIT A"/>
    <property type="match status" value="1"/>
</dbReference>
<proteinExistence type="inferred from homology"/>
<evidence type="ECO:0000256" key="1">
    <source>
        <dbReference type="ARBA" id="ARBA00000077"/>
    </source>
</evidence>
<name>A0A6J4NRY3_9ACTN</name>
<evidence type="ECO:0000256" key="8">
    <source>
        <dbReference type="ARBA" id="ARBA00022759"/>
    </source>
</evidence>
<feature type="domain" description="RNase H type-2" evidence="13">
    <location>
        <begin position="94"/>
        <end position="305"/>
    </location>
</feature>
<feature type="binding site" evidence="10">
    <location>
        <position position="204"/>
    </location>
    <ligand>
        <name>a divalent metal cation</name>
        <dbReference type="ChEBI" id="CHEBI:60240"/>
    </ligand>
</feature>
<feature type="binding site" evidence="10">
    <location>
        <position position="101"/>
    </location>
    <ligand>
        <name>a divalent metal cation</name>
        <dbReference type="ChEBI" id="CHEBI:60240"/>
    </ligand>
</feature>
<evidence type="ECO:0000256" key="4">
    <source>
        <dbReference type="ARBA" id="ARBA00008378"/>
    </source>
</evidence>
<dbReference type="GO" id="GO:0005737">
    <property type="term" value="C:cytoplasm"/>
    <property type="evidence" value="ECO:0007669"/>
    <property type="project" value="UniProtKB-SubCell"/>
</dbReference>
<dbReference type="PANTHER" id="PTHR10954:SF23">
    <property type="entry name" value="RIBONUCLEASE"/>
    <property type="match status" value="1"/>
</dbReference>
<keyword evidence="7 10" id="KW-0479">Metal-binding</keyword>
<gene>
    <name evidence="14" type="ORF">AVDCRST_MAG03-891</name>
</gene>
<dbReference type="InterPro" id="IPR024567">
    <property type="entry name" value="RNase_HII/HIII_dom"/>
</dbReference>
<evidence type="ECO:0000256" key="7">
    <source>
        <dbReference type="ARBA" id="ARBA00022723"/>
    </source>
</evidence>
<evidence type="ECO:0000256" key="2">
    <source>
        <dbReference type="ARBA" id="ARBA00004065"/>
    </source>
</evidence>
<dbReference type="GO" id="GO:0004523">
    <property type="term" value="F:RNA-DNA hybrid ribonuclease activity"/>
    <property type="evidence" value="ECO:0007669"/>
    <property type="project" value="UniProtKB-UniRule"/>
</dbReference>
<keyword evidence="8 10" id="KW-0255">Endonuclease</keyword>
<comment type="catalytic activity">
    <reaction evidence="1 10 11">
        <text>Endonucleolytic cleavage to 5'-phosphomonoester.</text>
        <dbReference type="EC" id="3.1.26.4"/>
    </reaction>
</comment>
<evidence type="ECO:0000256" key="3">
    <source>
        <dbReference type="ARBA" id="ARBA00004496"/>
    </source>
</evidence>
<dbReference type="GO" id="GO:0006298">
    <property type="term" value="P:mismatch repair"/>
    <property type="evidence" value="ECO:0007669"/>
    <property type="project" value="TreeGrafter"/>
</dbReference>
<dbReference type="AlphaFoldDB" id="A0A6J4NRY3"/>
<evidence type="ECO:0000256" key="5">
    <source>
        <dbReference type="ARBA" id="ARBA00022490"/>
    </source>
</evidence>
<dbReference type="SUPFAM" id="SSF53098">
    <property type="entry name" value="Ribonuclease H-like"/>
    <property type="match status" value="1"/>
</dbReference>
<protein>
    <recommendedName>
        <fullName evidence="11">Ribonuclease</fullName>
        <ecNumber evidence="11">3.1.26.4</ecNumber>
    </recommendedName>
</protein>
<evidence type="ECO:0000256" key="11">
    <source>
        <dbReference type="RuleBase" id="RU003515"/>
    </source>
</evidence>
<dbReference type="EMBL" id="CADCUT010000052">
    <property type="protein sequence ID" value="CAA9395599.1"/>
    <property type="molecule type" value="Genomic_DNA"/>
</dbReference>
<dbReference type="Gene3D" id="3.30.420.10">
    <property type="entry name" value="Ribonuclease H-like superfamily/Ribonuclease H"/>
    <property type="match status" value="1"/>
</dbReference>
<dbReference type="GO" id="GO:0032299">
    <property type="term" value="C:ribonuclease H2 complex"/>
    <property type="evidence" value="ECO:0007669"/>
    <property type="project" value="TreeGrafter"/>
</dbReference>
<feature type="binding site" evidence="10">
    <location>
        <position position="100"/>
    </location>
    <ligand>
        <name>a divalent metal cation</name>
        <dbReference type="ChEBI" id="CHEBI:60240"/>
    </ligand>
</feature>
<evidence type="ECO:0000256" key="9">
    <source>
        <dbReference type="ARBA" id="ARBA00022801"/>
    </source>
</evidence>
<dbReference type="InterPro" id="IPR001352">
    <property type="entry name" value="RNase_HII/HIII"/>
</dbReference>
<keyword evidence="5" id="KW-0963">Cytoplasm</keyword>
<dbReference type="PROSITE" id="PS51975">
    <property type="entry name" value="RNASE_H_2"/>
    <property type="match status" value="1"/>
</dbReference>
<organism evidence="14">
    <name type="scientific">uncultured Rubrobacteraceae bacterium</name>
    <dbReference type="NCBI Taxonomy" id="349277"/>
    <lineage>
        <taxon>Bacteria</taxon>
        <taxon>Bacillati</taxon>
        <taxon>Actinomycetota</taxon>
        <taxon>Rubrobacteria</taxon>
        <taxon>Rubrobacterales</taxon>
        <taxon>Rubrobacteraceae</taxon>
        <taxon>environmental samples</taxon>
    </lineage>
</organism>
<dbReference type="GO" id="GO:0046872">
    <property type="term" value="F:metal ion binding"/>
    <property type="evidence" value="ECO:0007669"/>
    <property type="project" value="UniProtKB-KW"/>
</dbReference>
<keyword evidence="9 10" id="KW-0378">Hydrolase</keyword>
<evidence type="ECO:0000259" key="13">
    <source>
        <dbReference type="PROSITE" id="PS51975"/>
    </source>
</evidence>
<dbReference type="EC" id="3.1.26.4" evidence="11"/>
<comment type="cofactor">
    <cofactor evidence="10">
        <name>Mn(2+)</name>
        <dbReference type="ChEBI" id="CHEBI:29035"/>
    </cofactor>
    <cofactor evidence="10">
        <name>Mg(2+)</name>
        <dbReference type="ChEBI" id="CHEBI:18420"/>
    </cofactor>
    <text evidence="10">Manganese or magnesium. Binds 1 divalent metal ion per monomer in the absence of substrate. May bind a second metal ion after substrate binding.</text>
</comment>
<comment type="similarity">
    <text evidence="4">Belongs to the RNase HII family. RnhC subfamily.</text>
</comment>
<dbReference type="Pfam" id="PF01351">
    <property type="entry name" value="RNase_HII"/>
    <property type="match status" value="1"/>
</dbReference>
<evidence type="ECO:0000256" key="10">
    <source>
        <dbReference type="PROSITE-ProRule" id="PRU01319"/>
    </source>
</evidence>
<evidence type="ECO:0000256" key="12">
    <source>
        <dbReference type="SAM" id="MobiDB-lite"/>
    </source>
</evidence>